<evidence type="ECO:0000256" key="9">
    <source>
        <dbReference type="ARBA" id="ARBA00022989"/>
    </source>
</evidence>
<evidence type="ECO:0000256" key="7">
    <source>
        <dbReference type="ARBA" id="ARBA00022692"/>
    </source>
</evidence>
<dbReference type="PANTHER" id="PTHR45339:SF5">
    <property type="entry name" value="HISTIDINE KINASE"/>
    <property type="match status" value="1"/>
</dbReference>
<evidence type="ECO:0000256" key="2">
    <source>
        <dbReference type="ARBA" id="ARBA00004651"/>
    </source>
</evidence>
<evidence type="ECO:0000259" key="19">
    <source>
        <dbReference type="PROSITE" id="PS50894"/>
    </source>
</evidence>
<dbReference type="SMART" id="SM00388">
    <property type="entry name" value="HisKA"/>
    <property type="match status" value="1"/>
</dbReference>
<evidence type="ECO:0000313" key="21">
    <source>
        <dbReference type="Proteomes" id="UP000494245"/>
    </source>
</evidence>
<reference evidence="20 21" key="1">
    <citation type="submission" date="2020-04" db="EMBL/GenBank/DDBJ databases">
        <authorList>
            <consortium name="Desulfovibrio sp. FSS-1 genome sequencing consortium"/>
            <person name="Shimoshige H."/>
            <person name="Kobayashi H."/>
            <person name="Maekawa T."/>
        </authorList>
    </citation>
    <scope>NUCLEOTIDE SEQUENCE [LARGE SCALE GENOMIC DNA]</scope>
    <source>
        <strain evidence="20 21">SIID29052-01</strain>
    </source>
</reference>
<dbReference type="RefSeq" id="WP_173084586.1">
    <property type="nucleotide sequence ID" value="NZ_BLTE01000010.1"/>
</dbReference>
<dbReference type="CDD" id="cd16922">
    <property type="entry name" value="HATPase_EvgS-ArcB-TorS-like"/>
    <property type="match status" value="1"/>
</dbReference>
<keyword evidence="8" id="KW-0418">Kinase</keyword>
<keyword evidence="9 15" id="KW-1133">Transmembrane helix</keyword>
<feature type="domain" description="Response regulatory" evidence="17">
    <location>
        <begin position="720"/>
        <end position="839"/>
    </location>
</feature>
<feature type="domain" description="HPt" evidence="19">
    <location>
        <begin position="852"/>
        <end position="949"/>
    </location>
</feature>
<keyword evidence="13" id="KW-0175">Coiled coil</keyword>
<evidence type="ECO:0000256" key="15">
    <source>
        <dbReference type="SAM" id="Phobius"/>
    </source>
</evidence>
<organism evidence="20 21">
    <name type="scientific">Fundidesulfovibrio magnetotacticus</name>
    <dbReference type="NCBI Taxonomy" id="2730080"/>
    <lineage>
        <taxon>Bacteria</taxon>
        <taxon>Pseudomonadati</taxon>
        <taxon>Thermodesulfobacteriota</taxon>
        <taxon>Desulfovibrionia</taxon>
        <taxon>Desulfovibrionales</taxon>
        <taxon>Desulfovibrionaceae</taxon>
        <taxon>Fundidesulfovibrio</taxon>
    </lineage>
</organism>
<dbReference type="GO" id="GO:0005886">
    <property type="term" value="C:plasma membrane"/>
    <property type="evidence" value="ECO:0007669"/>
    <property type="project" value="UniProtKB-SubCell"/>
</dbReference>
<keyword evidence="21" id="KW-1185">Reference proteome</keyword>
<dbReference type="Proteomes" id="UP000494245">
    <property type="component" value="Unassembled WGS sequence"/>
</dbReference>
<dbReference type="GO" id="GO:0005524">
    <property type="term" value="F:ATP binding"/>
    <property type="evidence" value="ECO:0007669"/>
    <property type="project" value="UniProtKB-KW"/>
</dbReference>
<keyword evidence="7 15" id="KW-0812">Transmembrane</keyword>
<comment type="caution">
    <text evidence="20">The sequence shown here is derived from an EMBL/GenBank/DDBJ whole genome shotgun (WGS) entry which is preliminary data.</text>
</comment>
<dbReference type="EC" id="2.7.13.3" evidence="3"/>
<dbReference type="InterPro" id="IPR011006">
    <property type="entry name" value="CheY-like_superfamily"/>
</dbReference>
<dbReference type="SUPFAM" id="SSF52172">
    <property type="entry name" value="CheY-like"/>
    <property type="match status" value="1"/>
</dbReference>
<dbReference type="PANTHER" id="PTHR45339">
    <property type="entry name" value="HYBRID SIGNAL TRANSDUCTION HISTIDINE KINASE J"/>
    <property type="match status" value="1"/>
</dbReference>
<comment type="catalytic activity">
    <reaction evidence="1">
        <text>ATP + protein L-histidine = ADP + protein N-phospho-L-histidine.</text>
        <dbReference type="EC" id="2.7.13.3"/>
    </reaction>
</comment>
<dbReference type="Gene3D" id="1.10.287.130">
    <property type="match status" value="1"/>
</dbReference>
<evidence type="ECO:0000256" key="10">
    <source>
        <dbReference type="ARBA" id="ARBA00023136"/>
    </source>
</evidence>
<dbReference type="SMART" id="SM00448">
    <property type="entry name" value="REC"/>
    <property type="match status" value="1"/>
</dbReference>
<feature type="modified residue" description="Phosphohistidine" evidence="11">
    <location>
        <position position="891"/>
    </location>
</feature>
<evidence type="ECO:0000259" key="18">
    <source>
        <dbReference type="PROSITE" id="PS50885"/>
    </source>
</evidence>
<dbReference type="Pfam" id="PF17200">
    <property type="entry name" value="sCache_2"/>
    <property type="match status" value="1"/>
</dbReference>
<dbReference type="FunFam" id="3.30.565.10:FF:000010">
    <property type="entry name" value="Sensor histidine kinase RcsC"/>
    <property type="match status" value="1"/>
</dbReference>
<dbReference type="PROSITE" id="PS50894">
    <property type="entry name" value="HPT"/>
    <property type="match status" value="1"/>
</dbReference>
<dbReference type="PROSITE" id="PS50885">
    <property type="entry name" value="HAMP"/>
    <property type="match status" value="1"/>
</dbReference>
<dbReference type="SUPFAM" id="SSF47226">
    <property type="entry name" value="Histidine-containing phosphotransfer domain, HPT domain"/>
    <property type="match status" value="1"/>
</dbReference>
<comment type="subcellular location">
    <subcellularLocation>
        <location evidence="2">Cell membrane</location>
        <topology evidence="2">Multi-pass membrane protein</topology>
    </subcellularLocation>
</comment>
<dbReference type="SUPFAM" id="SSF55874">
    <property type="entry name" value="ATPase domain of HSP90 chaperone/DNA topoisomerase II/histidine kinase"/>
    <property type="match status" value="1"/>
</dbReference>
<dbReference type="InterPro" id="IPR003594">
    <property type="entry name" value="HATPase_dom"/>
</dbReference>
<keyword evidence="5 12" id="KW-0597">Phosphoprotein</keyword>
<protein>
    <recommendedName>
        <fullName evidence="3">histidine kinase</fullName>
        <ecNumber evidence="3">2.7.13.3</ecNumber>
    </recommendedName>
</protein>
<evidence type="ECO:0000256" key="12">
    <source>
        <dbReference type="PROSITE-ProRule" id="PRU00169"/>
    </source>
</evidence>
<dbReference type="Gene3D" id="3.30.565.10">
    <property type="entry name" value="Histidine kinase-like ATPase, C-terminal domain"/>
    <property type="match status" value="1"/>
</dbReference>
<dbReference type="InterPro" id="IPR001789">
    <property type="entry name" value="Sig_transdc_resp-reg_receiver"/>
</dbReference>
<gene>
    <name evidence="20" type="primary">rpfC_6</name>
    <name evidence="20" type="ORF">NNJEOMEG_02317</name>
</gene>
<evidence type="ECO:0000313" key="20">
    <source>
        <dbReference type="EMBL" id="GFK94472.1"/>
    </source>
</evidence>
<evidence type="ECO:0000259" key="16">
    <source>
        <dbReference type="PROSITE" id="PS50109"/>
    </source>
</evidence>
<dbReference type="InterPro" id="IPR033480">
    <property type="entry name" value="sCache_2"/>
</dbReference>
<evidence type="ECO:0000256" key="4">
    <source>
        <dbReference type="ARBA" id="ARBA00022475"/>
    </source>
</evidence>
<dbReference type="CDD" id="cd00082">
    <property type="entry name" value="HisKA"/>
    <property type="match status" value="1"/>
</dbReference>
<dbReference type="InterPro" id="IPR036641">
    <property type="entry name" value="HPT_dom_sf"/>
</dbReference>
<dbReference type="InterPro" id="IPR008207">
    <property type="entry name" value="Sig_transdc_His_kin_Hpt_dom"/>
</dbReference>
<dbReference type="Pfam" id="PF01627">
    <property type="entry name" value="Hpt"/>
    <property type="match status" value="1"/>
</dbReference>
<feature type="region of interest" description="Disordered" evidence="14">
    <location>
        <begin position="943"/>
        <end position="962"/>
    </location>
</feature>
<feature type="transmembrane region" description="Helical" evidence="15">
    <location>
        <begin position="336"/>
        <end position="354"/>
    </location>
</feature>
<dbReference type="InterPro" id="IPR036097">
    <property type="entry name" value="HisK_dim/P_sf"/>
</dbReference>
<feature type="domain" description="Histidine kinase" evidence="16">
    <location>
        <begin position="476"/>
        <end position="698"/>
    </location>
</feature>
<dbReference type="PROSITE" id="PS50110">
    <property type="entry name" value="RESPONSE_REGULATORY"/>
    <property type="match status" value="1"/>
</dbReference>
<evidence type="ECO:0000256" key="11">
    <source>
        <dbReference type="PROSITE-ProRule" id="PRU00110"/>
    </source>
</evidence>
<dbReference type="EMBL" id="BLTE01000010">
    <property type="protein sequence ID" value="GFK94472.1"/>
    <property type="molecule type" value="Genomic_DNA"/>
</dbReference>
<dbReference type="AlphaFoldDB" id="A0A6V8LPJ0"/>
<dbReference type="GO" id="GO:0000155">
    <property type="term" value="F:phosphorelay sensor kinase activity"/>
    <property type="evidence" value="ECO:0007669"/>
    <property type="project" value="InterPro"/>
</dbReference>
<keyword evidence="6 20" id="KW-0808">Transferase</keyword>
<sequence>MTAHLFPRSFAGKLFLVILACLGACSAGLALVAWNDLNRETNRATERAAMDHLDIVLAGLNERYEEFMRFTLETVAKRRGQLSADAALAVVTMESFRELADSGALAEEAARRSCLGRIQTIPAYSELYVVDAATLQALAAPPGAGHPVLAGLTDLRGNLAFESLRQETRKSDGAFSVILWDENDETKRYLTYTRFFAPWGWLAVARHSIDDIETAETARKDRLAGEMSQMTARLRQHLPHQVFILAGDGSEVVAPPADVPPIRELTDESGTPLTWKLLREIQPGEPATLRWREPSGRTVEALVFSVAFKPLDWRVYYTVETAALRAAGLATATKQAFIVMAFLGTFALLLYWVLARSTQPLRAMAEASAELPRARFRLPKGMRRELAGASTGSDEISTLARAFLEMHERLQGYLDALDSANREKEAYARRLEMLNSDLDQTVRDRTAELDSALEKARRMTSAAQAANRAKSEFLANMSHEIRTPLSAIIGLADLSRRSRDLGKIEANLEMITTCASSLLGIIGEVLDLSRVEAGELRLERKTFETRRTILGMLAPHAAALHERGLTFEQDVPEDLPPWLQGDSLRLGQVVDNLLGNAAKFTRQGEIAFSVRVAAPSADGRVELLFRVSDTGPGVPPGMEESIFESFRQGDSSYSKAYQGVGLGLAICRELTHLMEGRVWVDARPGGGSVFSFTARFELAAPPGAACADTSVQQHDAACLKVLLAEDNASNRHVFGEFLSSLGHRVVQVEDGQQAQEALARGGFDLALLDVQMPRVDGVEVVRRLRAGQFGESARRMPVIALTAYAMTGDRERFLDAGMSDYLAKPVSLDALDAAIARACGGAPSPQALLAQAATALRPLMGEALAYLRERAAQARVAVGEGRMAEAAQAAHDIKGVFMTLGIPDLPERTASLETACRKGDAQTAATRIGQLLNLLLRMEAQAAPKTQLASTRSTPQDEPAGR</sequence>
<dbReference type="Pfam" id="PF00072">
    <property type="entry name" value="Response_reg"/>
    <property type="match status" value="1"/>
</dbReference>
<dbReference type="CDD" id="cd17546">
    <property type="entry name" value="REC_hyHK_CKI1_RcsC-like"/>
    <property type="match status" value="1"/>
</dbReference>
<evidence type="ECO:0000256" key="5">
    <source>
        <dbReference type="ARBA" id="ARBA00022553"/>
    </source>
</evidence>
<proteinExistence type="predicted"/>
<dbReference type="Gene3D" id="3.40.50.2300">
    <property type="match status" value="1"/>
</dbReference>
<dbReference type="Pfam" id="PF02518">
    <property type="entry name" value="HATPase_c"/>
    <property type="match status" value="1"/>
</dbReference>
<keyword evidence="10 15" id="KW-0472">Membrane</keyword>
<dbReference type="Gene3D" id="1.20.120.160">
    <property type="entry name" value="HPT domain"/>
    <property type="match status" value="1"/>
</dbReference>
<evidence type="ECO:0000256" key="8">
    <source>
        <dbReference type="ARBA" id="ARBA00022777"/>
    </source>
</evidence>
<dbReference type="PRINTS" id="PR00344">
    <property type="entry name" value="BCTRLSENSOR"/>
</dbReference>
<evidence type="ECO:0000256" key="6">
    <source>
        <dbReference type="ARBA" id="ARBA00022679"/>
    </source>
</evidence>
<dbReference type="InterPro" id="IPR005467">
    <property type="entry name" value="His_kinase_dom"/>
</dbReference>
<feature type="modified residue" description="4-aspartylphosphate" evidence="12">
    <location>
        <position position="769"/>
    </location>
</feature>
<reference evidence="20 21" key="2">
    <citation type="submission" date="2020-05" db="EMBL/GenBank/DDBJ databases">
        <title>Draft genome sequence of Desulfovibrio sp. strainFSS-1.</title>
        <authorList>
            <person name="Shimoshige H."/>
            <person name="Kobayashi H."/>
            <person name="Maekawa T."/>
        </authorList>
    </citation>
    <scope>NUCLEOTIDE SEQUENCE [LARGE SCALE GENOMIC DNA]</scope>
    <source>
        <strain evidence="20 21">SIID29052-01</strain>
    </source>
</reference>
<evidence type="ECO:0000256" key="3">
    <source>
        <dbReference type="ARBA" id="ARBA00012438"/>
    </source>
</evidence>
<dbReference type="SUPFAM" id="SSF47384">
    <property type="entry name" value="Homodimeric domain of signal transducing histidine kinase"/>
    <property type="match status" value="1"/>
</dbReference>
<dbReference type="InterPro" id="IPR003661">
    <property type="entry name" value="HisK_dim/P_dom"/>
</dbReference>
<evidence type="ECO:0000256" key="14">
    <source>
        <dbReference type="SAM" id="MobiDB-lite"/>
    </source>
</evidence>
<evidence type="ECO:0000256" key="13">
    <source>
        <dbReference type="SAM" id="Coils"/>
    </source>
</evidence>
<dbReference type="InterPro" id="IPR004358">
    <property type="entry name" value="Sig_transdc_His_kin-like_C"/>
</dbReference>
<dbReference type="Pfam" id="PF00512">
    <property type="entry name" value="HisKA"/>
    <property type="match status" value="1"/>
</dbReference>
<dbReference type="InterPro" id="IPR003660">
    <property type="entry name" value="HAMP_dom"/>
</dbReference>
<evidence type="ECO:0000259" key="17">
    <source>
        <dbReference type="PROSITE" id="PS50110"/>
    </source>
</evidence>
<name>A0A6V8LPJ0_9BACT</name>
<feature type="coiled-coil region" evidence="13">
    <location>
        <begin position="410"/>
        <end position="444"/>
    </location>
</feature>
<feature type="domain" description="HAMP" evidence="18">
    <location>
        <begin position="355"/>
        <end position="415"/>
    </location>
</feature>
<dbReference type="InterPro" id="IPR036890">
    <property type="entry name" value="HATPase_C_sf"/>
</dbReference>
<dbReference type="SMART" id="SM00387">
    <property type="entry name" value="HATPase_c"/>
    <property type="match status" value="1"/>
</dbReference>
<dbReference type="PROSITE" id="PS50109">
    <property type="entry name" value="HIS_KIN"/>
    <property type="match status" value="1"/>
</dbReference>
<accession>A0A6V8LPJ0</accession>
<dbReference type="Gene3D" id="3.30.450.20">
    <property type="entry name" value="PAS domain"/>
    <property type="match status" value="1"/>
</dbReference>
<evidence type="ECO:0000256" key="1">
    <source>
        <dbReference type="ARBA" id="ARBA00000085"/>
    </source>
</evidence>
<feature type="compositionally biased region" description="Polar residues" evidence="14">
    <location>
        <begin position="947"/>
        <end position="956"/>
    </location>
</feature>
<keyword evidence="4" id="KW-1003">Cell membrane</keyword>
<dbReference type="Gene3D" id="6.10.340.10">
    <property type="match status" value="1"/>
</dbReference>